<sequence length="101" mass="11151">MQLQTSKKNVSSVSEYFIKMKCIADNLSIAGNPVTEENLVLYLLAGMGSDYDPVMVNVTARTNNLTLHEVNALLFNHESRMEQLAAAANIETQNSINVNYA</sequence>
<organism evidence="1 2">
    <name type="scientific">Acer saccharum</name>
    <name type="common">Sugar maple</name>
    <dbReference type="NCBI Taxonomy" id="4024"/>
    <lineage>
        <taxon>Eukaryota</taxon>
        <taxon>Viridiplantae</taxon>
        <taxon>Streptophyta</taxon>
        <taxon>Embryophyta</taxon>
        <taxon>Tracheophyta</taxon>
        <taxon>Spermatophyta</taxon>
        <taxon>Magnoliopsida</taxon>
        <taxon>eudicotyledons</taxon>
        <taxon>Gunneridae</taxon>
        <taxon>Pentapetalae</taxon>
        <taxon>rosids</taxon>
        <taxon>malvids</taxon>
        <taxon>Sapindales</taxon>
        <taxon>Sapindaceae</taxon>
        <taxon>Hippocastanoideae</taxon>
        <taxon>Acereae</taxon>
        <taxon>Acer</taxon>
    </lineage>
</organism>
<gene>
    <name evidence="1" type="ORF">LWI29_011976</name>
</gene>
<dbReference type="PANTHER" id="PTHR47481:SF22">
    <property type="entry name" value="RETROTRANSPOSON GAG DOMAIN-CONTAINING PROTEIN"/>
    <property type="match status" value="1"/>
</dbReference>
<dbReference type="AlphaFoldDB" id="A0AA39SUX2"/>
<dbReference type="Proteomes" id="UP001168877">
    <property type="component" value="Unassembled WGS sequence"/>
</dbReference>
<dbReference type="EMBL" id="JAUESC010000004">
    <property type="protein sequence ID" value="KAK0596009.1"/>
    <property type="molecule type" value="Genomic_DNA"/>
</dbReference>
<accession>A0AA39SUX2</accession>
<evidence type="ECO:0000313" key="1">
    <source>
        <dbReference type="EMBL" id="KAK0596009.1"/>
    </source>
</evidence>
<reference evidence="1" key="1">
    <citation type="journal article" date="2022" name="Plant J.">
        <title>Strategies of tolerance reflected in two North American maple genomes.</title>
        <authorList>
            <person name="McEvoy S.L."/>
            <person name="Sezen U.U."/>
            <person name="Trouern-Trend A."/>
            <person name="McMahon S.M."/>
            <person name="Schaberg P.G."/>
            <person name="Yang J."/>
            <person name="Wegrzyn J.L."/>
            <person name="Swenson N.G."/>
        </authorList>
    </citation>
    <scope>NUCLEOTIDE SEQUENCE</scope>
    <source>
        <strain evidence="1">NS2018</strain>
    </source>
</reference>
<dbReference type="PANTHER" id="PTHR47481">
    <property type="match status" value="1"/>
</dbReference>
<proteinExistence type="predicted"/>
<evidence type="ECO:0000313" key="2">
    <source>
        <dbReference type="Proteomes" id="UP001168877"/>
    </source>
</evidence>
<name>A0AA39SUX2_ACESA</name>
<dbReference type="Pfam" id="PF14223">
    <property type="entry name" value="Retrotran_gag_2"/>
    <property type="match status" value="1"/>
</dbReference>
<keyword evidence="2" id="KW-1185">Reference proteome</keyword>
<reference evidence="1" key="2">
    <citation type="submission" date="2023-06" db="EMBL/GenBank/DDBJ databases">
        <authorList>
            <person name="Swenson N.G."/>
            <person name="Wegrzyn J.L."/>
            <person name="Mcevoy S.L."/>
        </authorList>
    </citation>
    <scope>NUCLEOTIDE SEQUENCE</scope>
    <source>
        <strain evidence="1">NS2018</strain>
        <tissue evidence="1">Leaf</tissue>
    </source>
</reference>
<comment type="caution">
    <text evidence="1">The sequence shown here is derived from an EMBL/GenBank/DDBJ whole genome shotgun (WGS) entry which is preliminary data.</text>
</comment>
<protein>
    <submittedName>
        <fullName evidence="1">Uncharacterized protein</fullName>
    </submittedName>
</protein>